<gene>
    <name evidence="13" type="ORF">D7S86_28565</name>
</gene>
<feature type="transmembrane region" description="Helical" evidence="11">
    <location>
        <begin position="249"/>
        <end position="268"/>
    </location>
</feature>
<keyword evidence="14" id="KW-1185">Reference proteome</keyword>
<comment type="catalytic activity">
    <reaction evidence="9">
        <text>3',3'-c-di-GMP + H2O = 5'-phosphoguanylyl(3'-&gt;5')guanosine + H(+)</text>
        <dbReference type="Rhea" id="RHEA:24902"/>
        <dbReference type="ChEBI" id="CHEBI:15377"/>
        <dbReference type="ChEBI" id="CHEBI:15378"/>
        <dbReference type="ChEBI" id="CHEBI:58754"/>
        <dbReference type="ChEBI" id="CHEBI:58805"/>
        <dbReference type="EC" id="3.1.4.52"/>
    </reaction>
</comment>
<evidence type="ECO:0000256" key="9">
    <source>
        <dbReference type="ARBA" id="ARBA00034290"/>
    </source>
</evidence>
<dbReference type="Pfam" id="PF12792">
    <property type="entry name" value="CSS-motif"/>
    <property type="match status" value="1"/>
</dbReference>
<evidence type="ECO:0000256" key="5">
    <source>
        <dbReference type="ARBA" id="ARBA00022692"/>
    </source>
</evidence>
<keyword evidence="5 11" id="KW-0812">Transmembrane</keyword>
<reference evidence="13 14" key="1">
    <citation type="submission" date="2018-10" db="EMBL/GenBank/DDBJ databases">
        <title>Robbsia sp. DHC34, isolated from soil.</title>
        <authorList>
            <person name="Gao Z.-H."/>
            <person name="Qiu L.-H."/>
        </authorList>
    </citation>
    <scope>NUCLEOTIDE SEQUENCE [LARGE SCALE GENOMIC DNA]</scope>
    <source>
        <strain evidence="13 14">DHC34</strain>
    </source>
</reference>
<accession>A0A494X6Z1</accession>
<keyword evidence="7 11" id="KW-1133">Transmembrane helix</keyword>
<evidence type="ECO:0000256" key="10">
    <source>
        <dbReference type="SAM" id="MobiDB-lite"/>
    </source>
</evidence>
<keyword evidence="4" id="KW-0973">c-di-GMP</keyword>
<dbReference type="Proteomes" id="UP000270342">
    <property type="component" value="Unassembled WGS sequence"/>
</dbReference>
<comment type="subcellular location">
    <subcellularLocation>
        <location evidence="1">Cell membrane</location>
        <topology evidence="1">Multi-pass membrane protein</topology>
    </subcellularLocation>
</comment>
<feature type="region of interest" description="Disordered" evidence="10">
    <location>
        <begin position="529"/>
        <end position="558"/>
    </location>
</feature>
<keyword evidence="3" id="KW-1003">Cell membrane</keyword>
<dbReference type="Pfam" id="PF00563">
    <property type="entry name" value="EAL"/>
    <property type="match status" value="1"/>
</dbReference>
<evidence type="ECO:0000256" key="11">
    <source>
        <dbReference type="SAM" id="Phobius"/>
    </source>
</evidence>
<protein>
    <recommendedName>
        <fullName evidence="2">cyclic-guanylate-specific phosphodiesterase</fullName>
        <ecNumber evidence="2">3.1.4.52</ecNumber>
    </recommendedName>
</protein>
<dbReference type="RefSeq" id="WP_121091520.1">
    <property type="nucleotide sequence ID" value="NZ_RBZU01000025.1"/>
</dbReference>
<feature type="compositionally biased region" description="Low complexity" evidence="10">
    <location>
        <begin position="548"/>
        <end position="558"/>
    </location>
</feature>
<keyword evidence="6" id="KW-0378">Hydrolase</keyword>
<dbReference type="CDD" id="cd01948">
    <property type="entry name" value="EAL"/>
    <property type="match status" value="1"/>
</dbReference>
<evidence type="ECO:0000256" key="6">
    <source>
        <dbReference type="ARBA" id="ARBA00022801"/>
    </source>
</evidence>
<evidence type="ECO:0000256" key="4">
    <source>
        <dbReference type="ARBA" id="ARBA00022636"/>
    </source>
</evidence>
<name>A0A494X6Z1_9BURK</name>
<dbReference type="SMART" id="SM00052">
    <property type="entry name" value="EAL"/>
    <property type="match status" value="1"/>
</dbReference>
<evidence type="ECO:0000256" key="3">
    <source>
        <dbReference type="ARBA" id="ARBA00022475"/>
    </source>
</evidence>
<dbReference type="InterPro" id="IPR001633">
    <property type="entry name" value="EAL_dom"/>
</dbReference>
<dbReference type="PANTHER" id="PTHR33121:SF79">
    <property type="entry name" value="CYCLIC DI-GMP PHOSPHODIESTERASE PDED-RELATED"/>
    <property type="match status" value="1"/>
</dbReference>
<dbReference type="EC" id="3.1.4.52" evidence="2"/>
<sequence length="558" mass="61418">MPAKAKRNLLILLAAVLVLIVVLGPLGLGVFVAQRTSERSEYAKLGVRADYALKRADTVASNLYGVLRELDQWKGERCTPKHLDHLRDLALENRFVQDAGVFADDGRWLCSSLVGVLSGSAPQVSPPDWRGDHGIVGWFKMPRLSQAASTRRTLVLGYDHFYVELDPDVLVDAIDDYDRGIGVFVTTPPHLVAWNAVANPERLQAAFDSGGVVPGSDRFYVIRRSRVLPIAVVVSEPKSQLLVVWRNNVWGWLIASLAVGATLAWLIIRVFRARLSLDGELRRAIRRDEIGVAYQPIVDLETRACVGAEALARWHLHGAAIAPDVFIVAAEHNGLIRALTDRVLERIVRELGDFLEAHRDFYVSINVSAEDLTSRRFLDVLTRTLGRTEIRAAQIRIEATERGFIDADAAREVLKAFREAGHPIYIDDFGTGYSSLSYLQTLPVDVLKIDKSFVDTIGYEAVSSSVAPHIIEIGRALGLGVVAEGVEREDQARYLIERGARYAQGWLFSKALPAEALVRFVQGPAAVAATEQSSGTGRRGRARDARRPGAPSSGQSRV</sequence>
<keyword evidence="8 11" id="KW-0472">Membrane</keyword>
<organism evidence="13 14">
    <name type="scientific">Pararobbsia silviterrae</name>
    <dbReference type="NCBI Taxonomy" id="1792498"/>
    <lineage>
        <taxon>Bacteria</taxon>
        <taxon>Pseudomonadati</taxon>
        <taxon>Pseudomonadota</taxon>
        <taxon>Betaproteobacteria</taxon>
        <taxon>Burkholderiales</taxon>
        <taxon>Burkholderiaceae</taxon>
        <taxon>Pararobbsia</taxon>
    </lineage>
</organism>
<dbReference type="AlphaFoldDB" id="A0A494X6Z1"/>
<dbReference type="GO" id="GO:0071111">
    <property type="term" value="F:cyclic-guanylate-specific phosphodiesterase activity"/>
    <property type="evidence" value="ECO:0007669"/>
    <property type="project" value="UniProtKB-EC"/>
</dbReference>
<dbReference type="OrthoDB" id="9813903at2"/>
<comment type="caution">
    <text evidence="13">The sequence shown here is derived from an EMBL/GenBank/DDBJ whole genome shotgun (WGS) entry which is preliminary data.</text>
</comment>
<feature type="domain" description="EAL" evidence="12">
    <location>
        <begin position="274"/>
        <end position="525"/>
    </location>
</feature>
<dbReference type="InterPro" id="IPR035919">
    <property type="entry name" value="EAL_sf"/>
</dbReference>
<dbReference type="SUPFAM" id="SSF141868">
    <property type="entry name" value="EAL domain-like"/>
    <property type="match status" value="1"/>
</dbReference>
<dbReference type="InterPro" id="IPR050706">
    <property type="entry name" value="Cyclic-di-GMP_PDE-like"/>
</dbReference>
<evidence type="ECO:0000256" key="2">
    <source>
        <dbReference type="ARBA" id="ARBA00012282"/>
    </source>
</evidence>
<dbReference type="InterPro" id="IPR024744">
    <property type="entry name" value="CSS-motif_dom"/>
</dbReference>
<dbReference type="GO" id="GO:0005886">
    <property type="term" value="C:plasma membrane"/>
    <property type="evidence" value="ECO:0007669"/>
    <property type="project" value="UniProtKB-SubCell"/>
</dbReference>
<evidence type="ECO:0000313" key="14">
    <source>
        <dbReference type="Proteomes" id="UP000270342"/>
    </source>
</evidence>
<dbReference type="PROSITE" id="PS50883">
    <property type="entry name" value="EAL"/>
    <property type="match status" value="1"/>
</dbReference>
<evidence type="ECO:0000256" key="7">
    <source>
        <dbReference type="ARBA" id="ARBA00022989"/>
    </source>
</evidence>
<dbReference type="PANTHER" id="PTHR33121">
    <property type="entry name" value="CYCLIC DI-GMP PHOSPHODIESTERASE PDEF"/>
    <property type="match status" value="1"/>
</dbReference>
<proteinExistence type="predicted"/>
<evidence type="ECO:0000256" key="1">
    <source>
        <dbReference type="ARBA" id="ARBA00004651"/>
    </source>
</evidence>
<evidence type="ECO:0000313" key="13">
    <source>
        <dbReference type="EMBL" id="RKP43769.1"/>
    </source>
</evidence>
<evidence type="ECO:0000259" key="12">
    <source>
        <dbReference type="PROSITE" id="PS50883"/>
    </source>
</evidence>
<dbReference type="Gene3D" id="3.20.20.450">
    <property type="entry name" value="EAL domain"/>
    <property type="match status" value="1"/>
</dbReference>
<dbReference type="EMBL" id="RBZU01000025">
    <property type="protein sequence ID" value="RKP43769.1"/>
    <property type="molecule type" value="Genomic_DNA"/>
</dbReference>
<evidence type="ECO:0000256" key="8">
    <source>
        <dbReference type="ARBA" id="ARBA00023136"/>
    </source>
</evidence>